<sequence length="153" mass="17339">MALTHDAIRIHYVKSDKDLHFTDALAQNAVEHENIAMGNALVGCEECIIEGVVLLSDQNLEWDVFFWTRSTNLDTDADIDTFLDYIKFKQTEGRQIAGTGLWYYSWTNLGIPYKDEDQSEEFHVSLCNRSATSKNAGATGEVVVKLMVRPFPF</sequence>
<gene>
    <name evidence="1" type="ORF">MM415B02988_0002</name>
</gene>
<organism evidence="1">
    <name type="scientific">viral metagenome</name>
    <dbReference type="NCBI Taxonomy" id="1070528"/>
    <lineage>
        <taxon>unclassified sequences</taxon>
        <taxon>metagenomes</taxon>
        <taxon>organismal metagenomes</taxon>
    </lineage>
</organism>
<proteinExistence type="predicted"/>
<protein>
    <submittedName>
        <fullName evidence="1">Uncharacterized protein</fullName>
    </submittedName>
</protein>
<dbReference type="AlphaFoldDB" id="A0A6M3L147"/>
<evidence type="ECO:0000313" key="1">
    <source>
        <dbReference type="EMBL" id="QJA87471.1"/>
    </source>
</evidence>
<reference evidence="1" key="1">
    <citation type="submission" date="2020-03" db="EMBL/GenBank/DDBJ databases">
        <title>The deep terrestrial virosphere.</title>
        <authorList>
            <person name="Holmfeldt K."/>
            <person name="Nilsson E."/>
            <person name="Simone D."/>
            <person name="Lopez-Fernandez M."/>
            <person name="Wu X."/>
            <person name="de Brujin I."/>
            <person name="Lundin D."/>
            <person name="Andersson A."/>
            <person name="Bertilsson S."/>
            <person name="Dopson M."/>
        </authorList>
    </citation>
    <scope>NUCLEOTIDE SEQUENCE</scope>
    <source>
        <strain evidence="1">MM415B02988</strain>
    </source>
</reference>
<accession>A0A6M3L147</accession>
<dbReference type="EMBL" id="MT142709">
    <property type="protein sequence ID" value="QJA87471.1"/>
    <property type="molecule type" value="Genomic_DNA"/>
</dbReference>
<name>A0A6M3L147_9ZZZZ</name>